<accession>A0A9D3M9T9</accession>
<dbReference type="Proteomes" id="UP001044222">
    <property type="component" value="Chromosome 8"/>
</dbReference>
<dbReference type="EMBL" id="JAFIRN010000008">
    <property type="protein sequence ID" value="KAG5844281.1"/>
    <property type="molecule type" value="Genomic_DNA"/>
</dbReference>
<keyword evidence="1" id="KW-0539">Nucleus</keyword>
<name>A0A9D3M9T9_ANGAN</name>
<dbReference type="InterPro" id="IPR036910">
    <property type="entry name" value="HMG_box_dom_sf"/>
</dbReference>
<protein>
    <recommendedName>
        <fullName evidence="2">HMG box domain-containing protein</fullName>
    </recommendedName>
</protein>
<dbReference type="InterPro" id="IPR009071">
    <property type="entry name" value="HMG_box_dom"/>
</dbReference>
<dbReference type="AlphaFoldDB" id="A0A9D3M9T9"/>
<proteinExistence type="predicted"/>
<dbReference type="PANTHER" id="PTHR47658:SF1">
    <property type="entry name" value="MEIOSIS INITIATOR PROTEIN"/>
    <property type="match status" value="1"/>
</dbReference>
<evidence type="ECO:0000313" key="4">
    <source>
        <dbReference type="Proteomes" id="UP001044222"/>
    </source>
</evidence>
<keyword evidence="1" id="KW-0238">DNA-binding</keyword>
<dbReference type="Pfam" id="PF00505">
    <property type="entry name" value="HMG_box"/>
    <property type="match status" value="1"/>
</dbReference>
<feature type="domain" description="HMG box" evidence="2">
    <location>
        <begin position="274"/>
        <end position="342"/>
    </location>
</feature>
<evidence type="ECO:0000259" key="2">
    <source>
        <dbReference type="PROSITE" id="PS50118"/>
    </source>
</evidence>
<keyword evidence="4" id="KW-1185">Reference proteome</keyword>
<sequence>MAPQPTGRDVLCRKSRKVKREWNSSWNTRLKEIVGFLPISLPANGHVLTKKETLVHMLQYLDFLQSHIQSLHRRLPPHCLPQIQERGTGGYLGVRTPGDLCSDFWDWTASDDSGSGMLDSSPRSSWSLLLRDHLLDSPVGLGSPPRYGSLPLQAVCDTEEGLNLSPSLLSSPAHGLTHLLPQGQELQALFEDVWVTPKSSSPKVPSLPCISSAEKVSELDDALRNRGGRVSSLSEGENCKGSDITWTPTQGASPRRGSHIHQCKKALRSRSNLKKKCVNGFIMFCRINRKMYLRTHPGTPSTLVTKELANLWHIMPRQDRCVYCVKARRFSRQQNRNVRNLGTEGEGEGEEGAASPLHMLLAHRDLFAATRGRPCPKNTRTSHAHCTHATC</sequence>
<dbReference type="Gene3D" id="1.10.30.10">
    <property type="entry name" value="High mobility group box domain"/>
    <property type="match status" value="1"/>
</dbReference>
<dbReference type="CDD" id="cd21977">
    <property type="entry name" value="HMG-box_BHMG1"/>
    <property type="match status" value="1"/>
</dbReference>
<dbReference type="GO" id="GO:0003677">
    <property type="term" value="F:DNA binding"/>
    <property type="evidence" value="ECO:0007669"/>
    <property type="project" value="UniProtKB-UniRule"/>
</dbReference>
<comment type="caution">
    <text evidence="3">The sequence shown here is derived from an EMBL/GenBank/DDBJ whole genome shotgun (WGS) entry which is preliminary data.</text>
</comment>
<evidence type="ECO:0000256" key="1">
    <source>
        <dbReference type="PROSITE-ProRule" id="PRU00267"/>
    </source>
</evidence>
<dbReference type="GO" id="GO:0005634">
    <property type="term" value="C:nucleus"/>
    <property type="evidence" value="ECO:0007669"/>
    <property type="project" value="UniProtKB-UniRule"/>
</dbReference>
<reference evidence="3" key="1">
    <citation type="submission" date="2021-01" db="EMBL/GenBank/DDBJ databases">
        <title>A chromosome-scale assembly of European eel, Anguilla anguilla.</title>
        <authorList>
            <person name="Henkel C."/>
            <person name="Jong-Raadsen S.A."/>
            <person name="Dufour S."/>
            <person name="Weltzien F.-A."/>
            <person name="Palstra A.P."/>
            <person name="Pelster B."/>
            <person name="Spaink H.P."/>
            <person name="Van Den Thillart G.E."/>
            <person name="Jansen H."/>
            <person name="Zahm M."/>
            <person name="Klopp C."/>
            <person name="Cedric C."/>
            <person name="Louis A."/>
            <person name="Berthelot C."/>
            <person name="Parey E."/>
            <person name="Roest Crollius H."/>
            <person name="Montfort J."/>
            <person name="Robinson-Rechavi M."/>
            <person name="Bucao C."/>
            <person name="Bouchez O."/>
            <person name="Gislard M."/>
            <person name="Lluch J."/>
            <person name="Milhes M."/>
            <person name="Lampietro C."/>
            <person name="Lopez Roques C."/>
            <person name="Donnadieu C."/>
            <person name="Braasch I."/>
            <person name="Desvignes T."/>
            <person name="Postlethwait J."/>
            <person name="Bobe J."/>
            <person name="Guiguen Y."/>
            <person name="Dirks R."/>
        </authorList>
    </citation>
    <scope>NUCLEOTIDE SEQUENCE</scope>
    <source>
        <strain evidence="3">Tag_6206</strain>
        <tissue evidence="3">Liver</tissue>
    </source>
</reference>
<dbReference type="SUPFAM" id="SSF47095">
    <property type="entry name" value="HMG-box"/>
    <property type="match status" value="1"/>
</dbReference>
<feature type="DNA-binding region" description="HMG box" evidence="1">
    <location>
        <begin position="274"/>
        <end position="342"/>
    </location>
</feature>
<evidence type="ECO:0000313" key="3">
    <source>
        <dbReference type="EMBL" id="KAG5844281.1"/>
    </source>
</evidence>
<dbReference type="PANTHER" id="PTHR47658">
    <property type="entry name" value="HIGH MOBILITY GROUP B PROTEIN 12-RELATED"/>
    <property type="match status" value="1"/>
</dbReference>
<dbReference type="PROSITE" id="PS50118">
    <property type="entry name" value="HMG_BOX_2"/>
    <property type="match status" value="1"/>
</dbReference>
<organism evidence="3 4">
    <name type="scientific">Anguilla anguilla</name>
    <name type="common">European freshwater eel</name>
    <name type="synonym">Muraena anguilla</name>
    <dbReference type="NCBI Taxonomy" id="7936"/>
    <lineage>
        <taxon>Eukaryota</taxon>
        <taxon>Metazoa</taxon>
        <taxon>Chordata</taxon>
        <taxon>Craniata</taxon>
        <taxon>Vertebrata</taxon>
        <taxon>Euteleostomi</taxon>
        <taxon>Actinopterygii</taxon>
        <taxon>Neopterygii</taxon>
        <taxon>Teleostei</taxon>
        <taxon>Anguilliformes</taxon>
        <taxon>Anguillidae</taxon>
        <taxon>Anguilla</taxon>
    </lineage>
</organism>
<gene>
    <name evidence="3" type="ORF">ANANG_G00160770</name>
</gene>